<protein>
    <recommendedName>
        <fullName evidence="3">DUF1841 domain-containing protein</fullName>
    </recommendedName>
</protein>
<name>A0A554WX07_9BURK</name>
<evidence type="ECO:0000313" key="1">
    <source>
        <dbReference type="EMBL" id="TSE28104.1"/>
    </source>
</evidence>
<proteinExistence type="predicted"/>
<organism evidence="1 2">
    <name type="scientific">Tepidimonas thermarum</name>
    <dbReference type="NCBI Taxonomy" id="335431"/>
    <lineage>
        <taxon>Bacteria</taxon>
        <taxon>Pseudomonadati</taxon>
        <taxon>Pseudomonadota</taxon>
        <taxon>Betaproteobacteria</taxon>
        <taxon>Burkholderiales</taxon>
        <taxon>Tepidimonas</taxon>
    </lineage>
</organism>
<dbReference type="EMBL" id="VJOL01000062">
    <property type="protein sequence ID" value="TSE28104.1"/>
    <property type="molecule type" value="Genomic_DNA"/>
</dbReference>
<accession>A0A554WX07</accession>
<evidence type="ECO:0000313" key="2">
    <source>
        <dbReference type="Proteomes" id="UP000318542"/>
    </source>
</evidence>
<dbReference type="Pfam" id="PF08897">
    <property type="entry name" value="DUF1841"/>
    <property type="match status" value="1"/>
</dbReference>
<evidence type="ECO:0008006" key="3">
    <source>
        <dbReference type="Google" id="ProtNLM"/>
    </source>
</evidence>
<sequence>MVVHGRHNAVMFTPSQADVRRFFCGAYDKGRQGQPLEPLETLAYEWIQRHPEYHAALSDLDGALRAMATVDPTRDNPFLHLSMHLSISEQCSIDQPPGIRQAVELLAARRGSLHAAHHEVMECLGRMLWESQVHGRPPDGQMYLAEVRRRATAD</sequence>
<dbReference type="InterPro" id="IPR014993">
    <property type="entry name" value="DUF1841"/>
</dbReference>
<dbReference type="Proteomes" id="UP000318542">
    <property type="component" value="Unassembled WGS sequence"/>
</dbReference>
<gene>
    <name evidence="1" type="ORF">Tther_02336</name>
</gene>
<keyword evidence="2" id="KW-1185">Reference proteome</keyword>
<dbReference type="AlphaFoldDB" id="A0A554WX07"/>
<reference evidence="1 2" key="1">
    <citation type="submission" date="2019-07" db="EMBL/GenBank/DDBJ databases">
        <title>Tepidimonas thermarum AA-1 draft genome.</title>
        <authorList>
            <person name="Da Costa M.S."/>
            <person name="Froufe H.J.C."/>
            <person name="Egas C."/>
            <person name="Albuquerque L."/>
        </authorList>
    </citation>
    <scope>NUCLEOTIDE SEQUENCE [LARGE SCALE GENOMIC DNA]</scope>
    <source>
        <strain evidence="1 2">AA-1</strain>
    </source>
</reference>
<comment type="caution">
    <text evidence="1">The sequence shown here is derived from an EMBL/GenBank/DDBJ whole genome shotgun (WGS) entry which is preliminary data.</text>
</comment>